<protein>
    <submittedName>
        <fullName evidence="1">DUF885 family protein</fullName>
    </submittedName>
</protein>
<evidence type="ECO:0000313" key="1">
    <source>
        <dbReference type="EMBL" id="TGY67209.1"/>
    </source>
</evidence>
<dbReference type="Proteomes" id="UP000308836">
    <property type="component" value="Unassembled WGS sequence"/>
</dbReference>
<sequence length="584" mass="67306">MMKRKIALLLALALGLSACSAAPSQPDEPPASASKNESFTEYLNDYVVKVAENDYTTLHHYFEHPEKYGIDMKDVTITLGSIEPDEKTLALEDELDKQLDTFDRSSLDSRQQRIYDQLQYEFEQSDKEEEEKFRYLGNVWSTMNGLPQSLISFFSEYELREEADIAPLITLIQDVPRYTKDALDYSRKQAERDTLMLDYDETIQTCQNTLDTQADSAVRAELMVEVEQLGLDKDATDKYKQQINMALDEAFFPSYQTMIDGLNALKPDIQPLAGLSSLENGKEYYELLVQEATGTDDSVPEIKKNIEEELSGISAQMSLLIDEDMNNLIDFMSLHTDFSSVDDILIYLNSHYSKQFPQLEAMEYDLQPLADDQSQEGIVAYFMLPAVDSTSKYRIRYNRRDYGDDPTAISLYQTLAHEGIPGHMYQAQYNKQNFVYTIEYFLSNPGFSEGYATYVENQALKFLDLDPDLVDMYVYNDLMSNYYVLLMDIAVHYENMDLDTFKSEFDMFDAAALEDIYAQLADNPGVFMSYYYGFYKINQLRQDAKEQLKDRFDEVDFNNALLSAGSVNFDLIKQNIDQYIQEQK</sequence>
<reference evidence="1" key="1">
    <citation type="submission" date="2019-04" db="EMBL/GenBank/DDBJ databases">
        <title>Microbes associate with the intestines of laboratory mice.</title>
        <authorList>
            <person name="Navarre W."/>
            <person name="Wong E."/>
            <person name="Huang K."/>
            <person name="Tropini C."/>
            <person name="Ng K."/>
            <person name="Yu B."/>
        </authorList>
    </citation>
    <scope>NUCLEOTIDE SEQUENCE</scope>
    <source>
        <strain evidence="1">NM09_H32</strain>
    </source>
</reference>
<comment type="caution">
    <text evidence="1">The sequence shown here is derived from an EMBL/GenBank/DDBJ whole genome shotgun (WGS) entry which is preliminary data.</text>
</comment>
<organism evidence="1 2">
    <name type="scientific">Dubosiella muris</name>
    <dbReference type="NCBI Taxonomy" id="3038133"/>
    <lineage>
        <taxon>Bacteria</taxon>
        <taxon>Bacillati</taxon>
        <taxon>Bacillota</taxon>
        <taxon>Erysipelotrichia</taxon>
        <taxon>Erysipelotrichales</taxon>
        <taxon>Erysipelotrichaceae</taxon>
        <taxon>Dubosiella</taxon>
    </lineage>
</organism>
<accession>A0AC61RDB6</accession>
<proteinExistence type="predicted"/>
<gene>
    <name evidence="1" type="ORF">E5336_00055</name>
</gene>
<keyword evidence="2" id="KW-1185">Reference proteome</keyword>
<evidence type="ECO:0000313" key="2">
    <source>
        <dbReference type="Proteomes" id="UP000308836"/>
    </source>
</evidence>
<dbReference type="EMBL" id="SRYG01000001">
    <property type="protein sequence ID" value="TGY67209.1"/>
    <property type="molecule type" value="Genomic_DNA"/>
</dbReference>
<name>A0AC61RDB6_9FIRM</name>